<dbReference type="InterPro" id="IPR013083">
    <property type="entry name" value="Znf_RING/FYVE/PHD"/>
</dbReference>
<feature type="transmembrane region" description="Helical" evidence="2">
    <location>
        <begin position="159"/>
        <end position="177"/>
    </location>
</feature>
<sequence length="305" mass="33636">MPLTDVTESTVPPPPMSIDERNRSLSSTSSTSSNDKETPAPSSNLALSRHGKKPQRDSCKICLRQFTKLLQSKRCYYCKNVACALCAFKIPMFHSEKSKLGKHSLHAHLCAHCYDTNILNQSGNERHSENGTNEDNHEDGTLILVDESTSGAGEMQQRIGLWLSLLTAVLMLAISLADDIDYTFRVCGLVGFYLVFVYIHPSIAAYANVQKSSSTASSQVAPRRPSSAGNIESAPSSSGSIIQVPTVDDYRRRKDELNTLYEEFVASKEWVKNESKSTANVPLYEIDSREGQPIFKAVSTSHLLV</sequence>
<accession>A0A6G0XRP6</accession>
<protein>
    <submittedName>
        <fullName evidence="3">Uncharacterized protein</fullName>
    </submittedName>
</protein>
<evidence type="ECO:0000256" key="1">
    <source>
        <dbReference type="SAM" id="MobiDB-lite"/>
    </source>
</evidence>
<proteinExistence type="predicted"/>
<feature type="compositionally biased region" description="Polar residues" evidence="1">
    <location>
        <begin position="227"/>
        <end position="240"/>
    </location>
</feature>
<dbReference type="Proteomes" id="UP000481153">
    <property type="component" value="Unassembled WGS sequence"/>
</dbReference>
<keyword evidence="2" id="KW-0812">Transmembrane</keyword>
<dbReference type="AlphaFoldDB" id="A0A6G0XRP6"/>
<keyword evidence="4" id="KW-1185">Reference proteome</keyword>
<organism evidence="3 4">
    <name type="scientific">Aphanomyces euteiches</name>
    <dbReference type="NCBI Taxonomy" id="100861"/>
    <lineage>
        <taxon>Eukaryota</taxon>
        <taxon>Sar</taxon>
        <taxon>Stramenopiles</taxon>
        <taxon>Oomycota</taxon>
        <taxon>Saprolegniomycetes</taxon>
        <taxon>Saprolegniales</taxon>
        <taxon>Verrucalvaceae</taxon>
        <taxon>Aphanomyces</taxon>
    </lineage>
</organism>
<gene>
    <name evidence="3" type="ORF">Ae201684_002183</name>
</gene>
<evidence type="ECO:0000313" key="3">
    <source>
        <dbReference type="EMBL" id="KAF0743127.1"/>
    </source>
</evidence>
<dbReference type="VEuPathDB" id="FungiDB:AeMF1_015826"/>
<feature type="region of interest" description="Disordered" evidence="1">
    <location>
        <begin position="1"/>
        <end position="52"/>
    </location>
</feature>
<feature type="transmembrane region" description="Helical" evidence="2">
    <location>
        <begin position="189"/>
        <end position="209"/>
    </location>
</feature>
<dbReference type="Gene3D" id="3.30.40.10">
    <property type="entry name" value="Zinc/RING finger domain, C3HC4 (zinc finger)"/>
    <property type="match status" value="1"/>
</dbReference>
<evidence type="ECO:0000313" key="4">
    <source>
        <dbReference type="Proteomes" id="UP000481153"/>
    </source>
</evidence>
<feature type="compositionally biased region" description="Polar residues" evidence="1">
    <location>
        <begin position="1"/>
        <end position="10"/>
    </location>
</feature>
<dbReference type="EMBL" id="VJMJ01000022">
    <property type="protein sequence ID" value="KAF0743127.1"/>
    <property type="molecule type" value="Genomic_DNA"/>
</dbReference>
<reference evidence="3 4" key="1">
    <citation type="submission" date="2019-07" db="EMBL/GenBank/DDBJ databases">
        <title>Genomics analysis of Aphanomyces spp. identifies a new class of oomycete effector associated with host adaptation.</title>
        <authorList>
            <person name="Gaulin E."/>
        </authorList>
    </citation>
    <scope>NUCLEOTIDE SEQUENCE [LARGE SCALE GENOMIC DNA]</scope>
    <source>
        <strain evidence="3 4">ATCC 201684</strain>
    </source>
</reference>
<feature type="compositionally biased region" description="Low complexity" evidence="1">
    <location>
        <begin position="24"/>
        <end position="33"/>
    </location>
</feature>
<keyword evidence="2" id="KW-1133">Transmembrane helix</keyword>
<feature type="region of interest" description="Disordered" evidence="1">
    <location>
        <begin position="217"/>
        <end position="240"/>
    </location>
</feature>
<dbReference type="SUPFAM" id="SSF57903">
    <property type="entry name" value="FYVE/PHD zinc finger"/>
    <property type="match status" value="1"/>
</dbReference>
<dbReference type="InterPro" id="IPR011011">
    <property type="entry name" value="Znf_FYVE_PHD"/>
</dbReference>
<name>A0A6G0XRP6_9STRA</name>
<comment type="caution">
    <text evidence="3">The sequence shown here is derived from an EMBL/GenBank/DDBJ whole genome shotgun (WGS) entry which is preliminary data.</text>
</comment>
<evidence type="ECO:0000256" key="2">
    <source>
        <dbReference type="SAM" id="Phobius"/>
    </source>
</evidence>
<keyword evidence="2" id="KW-0472">Membrane</keyword>